<feature type="region of interest" description="Disordered" evidence="1">
    <location>
        <begin position="316"/>
        <end position="337"/>
    </location>
</feature>
<protein>
    <submittedName>
        <fullName evidence="2">Uncharacterized protein</fullName>
    </submittedName>
</protein>
<comment type="caution">
    <text evidence="2">The sequence shown here is derived from an EMBL/GenBank/DDBJ whole genome shotgun (WGS) entry which is preliminary data.</text>
</comment>
<dbReference type="EMBL" id="RRYP01009298">
    <property type="protein sequence ID" value="TNV79155.1"/>
    <property type="molecule type" value="Genomic_DNA"/>
</dbReference>
<dbReference type="AlphaFoldDB" id="A0A8J8NRF0"/>
<organism evidence="2 3">
    <name type="scientific">Halteria grandinella</name>
    <dbReference type="NCBI Taxonomy" id="5974"/>
    <lineage>
        <taxon>Eukaryota</taxon>
        <taxon>Sar</taxon>
        <taxon>Alveolata</taxon>
        <taxon>Ciliophora</taxon>
        <taxon>Intramacronucleata</taxon>
        <taxon>Spirotrichea</taxon>
        <taxon>Stichotrichia</taxon>
        <taxon>Sporadotrichida</taxon>
        <taxon>Halteriidae</taxon>
        <taxon>Halteria</taxon>
    </lineage>
</organism>
<evidence type="ECO:0000313" key="3">
    <source>
        <dbReference type="Proteomes" id="UP000785679"/>
    </source>
</evidence>
<evidence type="ECO:0000313" key="2">
    <source>
        <dbReference type="EMBL" id="TNV79155.1"/>
    </source>
</evidence>
<dbReference type="Proteomes" id="UP000785679">
    <property type="component" value="Unassembled WGS sequence"/>
</dbReference>
<feature type="compositionally biased region" description="Acidic residues" evidence="1">
    <location>
        <begin position="327"/>
        <end position="337"/>
    </location>
</feature>
<reference evidence="2" key="1">
    <citation type="submission" date="2019-06" db="EMBL/GenBank/DDBJ databases">
        <authorList>
            <person name="Zheng W."/>
        </authorList>
    </citation>
    <scope>NUCLEOTIDE SEQUENCE</scope>
    <source>
        <strain evidence="2">QDHG01</strain>
    </source>
</reference>
<proteinExistence type="predicted"/>
<keyword evidence="3" id="KW-1185">Reference proteome</keyword>
<name>A0A8J8NRF0_HALGN</name>
<accession>A0A8J8NRF0</accession>
<evidence type="ECO:0000256" key="1">
    <source>
        <dbReference type="SAM" id="MobiDB-lite"/>
    </source>
</evidence>
<feature type="compositionally biased region" description="Basic and acidic residues" evidence="1">
    <location>
        <begin position="316"/>
        <end position="326"/>
    </location>
</feature>
<sequence>MFAVAFNPENIIIYRYNQALNEVIEVLKFTLFVKRGGRDDINQVQMFKLGSKLCVTGRFDCETICKEIHVVDMKNIKKPEIFKWEKDFLSVRPYTIQELPNFQNHFAITIDPDVETFWLQCKIQILSKEKIAKVKLIRKLDYDGVSINYRTISPWTSDIIPFPDGKSDCRVAYEIDTLDESGRFFLSLKRLSYQPFNHQLKHLELEVRGKSNVNQVQTDTIERKRVEFIMNNIETIELLPGFGSSSGEGRYFLCRTISWEIYLCNFDNFEIISLLMDFNQKLIILKANKSNCNLKYKGKPPNPSLMSTYSTRLKTKGEEERKKQLEEDKEEMEDSDSDCQKVLKPVLDHWSTQVTDNYDIICPFNYSNIQRFRFMLPQPINTDQK</sequence>
<gene>
    <name evidence="2" type="ORF">FGO68_gene15606</name>
</gene>